<name>A0A0A9AT29_ARUDO</name>
<sequence>MHIRKVVLMCVHVFISIDPNIKKNMKVCLALLEMKRLKLFKDIFISSFV</sequence>
<proteinExistence type="predicted"/>
<reference evidence="1" key="2">
    <citation type="journal article" date="2015" name="Data Brief">
        <title>Shoot transcriptome of the giant reed, Arundo donax.</title>
        <authorList>
            <person name="Barrero R.A."/>
            <person name="Guerrero F.D."/>
            <person name="Moolhuijzen P."/>
            <person name="Goolsby J.A."/>
            <person name="Tidwell J."/>
            <person name="Bellgard S.E."/>
            <person name="Bellgard M.I."/>
        </authorList>
    </citation>
    <scope>NUCLEOTIDE SEQUENCE</scope>
    <source>
        <tissue evidence="1">Shoot tissue taken approximately 20 cm above the soil surface</tissue>
    </source>
</reference>
<dbReference type="AlphaFoldDB" id="A0A0A9AT29"/>
<dbReference type="EMBL" id="GBRH01243614">
    <property type="protein sequence ID" value="JAD54281.1"/>
    <property type="molecule type" value="Transcribed_RNA"/>
</dbReference>
<evidence type="ECO:0000313" key="1">
    <source>
        <dbReference type="EMBL" id="JAD54281.1"/>
    </source>
</evidence>
<organism evidence="1">
    <name type="scientific">Arundo donax</name>
    <name type="common">Giant reed</name>
    <name type="synonym">Donax arundinaceus</name>
    <dbReference type="NCBI Taxonomy" id="35708"/>
    <lineage>
        <taxon>Eukaryota</taxon>
        <taxon>Viridiplantae</taxon>
        <taxon>Streptophyta</taxon>
        <taxon>Embryophyta</taxon>
        <taxon>Tracheophyta</taxon>
        <taxon>Spermatophyta</taxon>
        <taxon>Magnoliopsida</taxon>
        <taxon>Liliopsida</taxon>
        <taxon>Poales</taxon>
        <taxon>Poaceae</taxon>
        <taxon>PACMAD clade</taxon>
        <taxon>Arundinoideae</taxon>
        <taxon>Arundineae</taxon>
        <taxon>Arundo</taxon>
    </lineage>
</organism>
<protein>
    <submittedName>
        <fullName evidence="1">Uncharacterized protein</fullName>
    </submittedName>
</protein>
<accession>A0A0A9AT29</accession>
<reference evidence="1" key="1">
    <citation type="submission" date="2014-09" db="EMBL/GenBank/DDBJ databases">
        <authorList>
            <person name="Magalhaes I.L.F."/>
            <person name="Oliveira U."/>
            <person name="Santos F.R."/>
            <person name="Vidigal T.H.D.A."/>
            <person name="Brescovit A.D."/>
            <person name="Santos A.J."/>
        </authorList>
    </citation>
    <scope>NUCLEOTIDE SEQUENCE</scope>
    <source>
        <tissue evidence="1">Shoot tissue taken approximately 20 cm above the soil surface</tissue>
    </source>
</reference>